<evidence type="ECO:0000313" key="2">
    <source>
        <dbReference type="Proteomes" id="UP000652761"/>
    </source>
</evidence>
<reference evidence="1" key="1">
    <citation type="submission" date="2017-07" db="EMBL/GenBank/DDBJ databases">
        <title>Taro Niue Genome Assembly and Annotation.</title>
        <authorList>
            <person name="Atibalentja N."/>
            <person name="Keating K."/>
            <person name="Fields C.J."/>
        </authorList>
    </citation>
    <scope>NUCLEOTIDE SEQUENCE</scope>
    <source>
        <strain evidence="1">Niue_2</strain>
        <tissue evidence="1">Leaf</tissue>
    </source>
</reference>
<accession>A0A843X406</accession>
<organism evidence="1 2">
    <name type="scientific">Colocasia esculenta</name>
    <name type="common">Wild taro</name>
    <name type="synonym">Arum esculentum</name>
    <dbReference type="NCBI Taxonomy" id="4460"/>
    <lineage>
        <taxon>Eukaryota</taxon>
        <taxon>Viridiplantae</taxon>
        <taxon>Streptophyta</taxon>
        <taxon>Embryophyta</taxon>
        <taxon>Tracheophyta</taxon>
        <taxon>Spermatophyta</taxon>
        <taxon>Magnoliopsida</taxon>
        <taxon>Liliopsida</taxon>
        <taxon>Araceae</taxon>
        <taxon>Aroideae</taxon>
        <taxon>Colocasieae</taxon>
        <taxon>Colocasia</taxon>
    </lineage>
</organism>
<proteinExistence type="predicted"/>
<keyword evidence="2" id="KW-1185">Reference proteome</keyword>
<comment type="caution">
    <text evidence="1">The sequence shown here is derived from an EMBL/GenBank/DDBJ whole genome shotgun (WGS) entry which is preliminary data.</text>
</comment>
<gene>
    <name evidence="1" type="ORF">Taro_046347</name>
</gene>
<feature type="non-terminal residue" evidence="1">
    <location>
        <position position="1"/>
    </location>
</feature>
<sequence>VHELLRHQLPQRLRGLVVCWVRTIFEKVHCCRTAGKMKESLELPLAPQL</sequence>
<name>A0A843X406_COLES</name>
<dbReference type="EMBL" id="NMUH01005684">
    <property type="protein sequence ID" value="MQM13421.1"/>
    <property type="molecule type" value="Genomic_DNA"/>
</dbReference>
<protein>
    <submittedName>
        <fullName evidence="1">Uncharacterized protein</fullName>
    </submittedName>
</protein>
<dbReference type="Proteomes" id="UP000652761">
    <property type="component" value="Unassembled WGS sequence"/>
</dbReference>
<evidence type="ECO:0000313" key="1">
    <source>
        <dbReference type="EMBL" id="MQM13421.1"/>
    </source>
</evidence>
<dbReference type="AlphaFoldDB" id="A0A843X406"/>